<evidence type="ECO:0000313" key="3">
    <source>
        <dbReference type="EMBL" id="CAE0239605.1"/>
    </source>
</evidence>
<dbReference type="Gene3D" id="3.40.50.410">
    <property type="entry name" value="von Willebrand factor, type A domain"/>
    <property type="match status" value="1"/>
</dbReference>
<dbReference type="SUPFAM" id="SSF53300">
    <property type="entry name" value="vWA-like"/>
    <property type="match status" value="1"/>
</dbReference>
<gene>
    <name evidence="3" type="ORF">PBIL07802_LOCUS1754</name>
</gene>
<feature type="domain" description="VWFA" evidence="2">
    <location>
        <begin position="129"/>
        <end position="328"/>
    </location>
</feature>
<organism evidence="3">
    <name type="scientific">Palpitomonas bilix</name>
    <dbReference type="NCBI Taxonomy" id="652834"/>
    <lineage>
        <taxon>Eukaryota</taxon>
        <taxon>Eukaryota incertae sedis</taxon>
    </lineage>
</organism>
<evidence type="ECO:0000259" key="2">
    <source>
        <dbReference type="PROSITE" id="PS50234"/>
    </source>
</evidence>
<reference evidence="3" key="1">
    <citation type="submission" date="2021-01" db="EMBL/GenBank/DDBJ databases">
        <authorList>
            <person name="Corre E."/>
            <person name="Pelletier E."/>
            <person name="Niang G."/>
            <person name="Scheremetjew M."/>
            <person name="Finn R."/>
            <person name="Kale V."/>
            <person name="Holt S."/>
            <person name="Cochrane G."/>
            <person name="Meng A."/>
            <person name="Brown T."/>
            <person name="Cohen L."/>
        </authorList>
    </citation>
    <scope>NUCLEOTIDE SEQUENCE</scope>
    <source>
        <strain evidence="3">NIES-2562</strain>
    </source>
</reference>
<protein>
    <recommendedName>
        <fullName evidence="2">VWFA domain-containing protein</fullName>
    </recommendedName>
</protein>
<sequence length="365" mass="41713">MSAANKKMPLLDVSLIPKLNRVTDEVVVTCNEDQKFDIMPKKPQPPYEHLTGLSVKSIPCILKLLDGSTVKVIKEGKIDVKKRARPPKPATAIDNKVQSKGGKDPKSSTKILREEIAEVTKEKRPLPMIVTFLVDGSSSMKDKSGDKSRIQHVSDALEAIAREKVLLPKDLVRVFLFKKTRRDTNDTLEFVWQGEPSKMREDKLGLLDKVKGGTPMRDAILEIFHQQEVFINKKSREGNKDVMNQRFHVFCLTDGQDLHSRTDEASFKREMNEIMARHKGKFHLNVVGAELDEEGDRNLHNLIVGMKQCQHSKLSTSRQVLGKAMRDMFEHESKKVRHIETIEVRRVYVVEKDEHGNVLRRIEKI</sequence>
<proteinExistence type="predicted"/>
<dbReference type="EMBL" id="HBIB01002671">
    <property type="protein sequence ID" value="CAE0239605.1"/>
    <property type="molecule type" value="Transcribed_RNA"/>
</dbReference>
<dbReference type="CDD" id="cd00198">
    <property type="entry name" value="vWFA"/>
    <property type="match status" value="1"/>
</dbReference>
<dbReference type="PROSITE" id="PS50234">
    <property type="entry name" value="VWFA"/>
    <property type="match status" value="1"/>
</dbReference>
<dbReference type="InterPro" id="IPR036465">
    <property type="entry name" value="vWFA_dom_sf"/>
</dbReference>
<feature type="region of interest" description="Disordered" evidence="1">
    <location>
        <begin position="81"/>
        <end position="108"/>
    </location>
</feature>
<accession>A0A7S3CWT4</accession>
<dbReference type="InterPro" id="IPR002035">
    <property type="entry name" value="VWF_A"/>
</dbReference>
<evidence type="ECO:0000256" key="1">
    <source>
        <dbReference type="SAM" id="MobiDB-lite"/>
    </source>
</evidence>
<dbReference type="AlphaFoldDB" id="A0A7S3CWT4"/>
<name>A0A7S3CWT4_9EUKA</name>